<dbReference type="Gene3D" id="3.40.50.1580">
    <property type="entry name" value="Nucleoside phosphorylase domain"/>
    <property type="match status" value="2"/>
</dbReference>
<dbReference type="GO" id="GO:0003824">
    <property type="term" value="F:catalytic activity"/>
    <property type="evidence" value="ECO:0007669"/>
    <property type="project" value="InterPro"/>
</dbReference>
<evidence type="ECO:0000256" key="1">
    <source>
        <dbReference type="SAM" id="Coils"/>
    </source>
</evidence>
<feature type="coiled-coil region" evidence="1">
    <location>
        <begin position="168"/>
        <end position="195"/>
    </location>
</feature>
<keyword evidence="2" id="KW-1133">Transmembrane helix</keyword>
<dbReference type="InterPro" id="IPR035994">
    <property type="entry name" value="Nucleoside_phosphorylase_sf"/>
</dbReference>
<feature type="transmembrane region" description="Helical" evidence="2">
    <location>
        <begin position="100"/>
        <end position="126"/>
    </location>
</feature>
<proteinExistence type="predicted"/>
<organism evidence="3 4">
    <name type="scientific">Reticulomyxa filosa</name>
    <dbReference type="NCBI Taxonomy" id="46433"/>
    <lineage>
        <taxon>Eukaryota</taxon>
        <taxon>Sar</taxon>
        <taxon>Rhizaria</taxon>
        <taxon>Retaria</taxon>
        <taxon>Foraminifera</taxon>
        <taxon>Monothalamids</taxon>
        <taxon>Reticulomyxidae</taxon>
        <taxon>Reticulomyxa</taxon>
    </lineage>
</organism>
<dbReference type="OrthoDB" id="10261782at2759"/>
<name>X6NFD9_RETFI</name>
<dbReference type="Proteomes" id="UP000023152">
    <property type="component" value="Unassembled WGS sequence"/>
</dbReference>
<evidence type="ECO:0000256" key="2">
    <source>
        <dbReference type="SAM" id="Phobius"/>
    </source>
</evidence>
<accession>X6NFD9</accession>
<comment type="caution">
    <text evidence="3">The sequence shown here is derived from an EMBL/GenBank/DDBJ whole genome shotgun (WGS) entry which is preliminary data.</text>
</comment>
<keyword evidence="2" id="KW-0472">Membrane</keyword>
<protein>
    <submittedName>
        <fullName evidence="3">Inosine guanosine and xanthosine phosphorylase family protein</fullName>
    </submittedName>
</protein>
<dbReference type="GO" id="GO:0009116">
    <property type="term" value="P:nucleoside metabolic process"/>
    <property type="evidence" value="ECO:0007669"/>
    <property type="project" value="InterPro"/>
</dbReference>
<dbReference type="EMBL" id="ASPP01009030">
    <property type="protein sequence ID" value="ETO24701.1"/>
    <property type="molecule type" value="Genomic_DNA"/>
</dbReference>
<evidence type="ECO:0000313" key="3">
    <source>
        <dbReference type="EMBL" id="ETO24701.1"/>
    </source>
</evidence>
<keyword evidence="4" id="KW-1185">Reference proteome</keyword>
<sequence>MDWSGEVYIRHNLLVYRDLFKDIEYLGLLTKQLLNTSELTNRNGPIPIWTIHEPFRFDVGKWFDCPLSFPLLKLPGFGTIASSTSSKRAALTFGLYQDALVILLTDLHVIIISFYSFICLYISFFFNPLDGLSFDEYNYLINLLHGVIGHQNLHFLNLFMAFNASHIYDTAESAKKDQKKSKEEQKEEKQDTKKKVSAHVFAAVNDYVDFQGGIPRFPFPLFPPKGTSGADHEEKKDSKTPELHFSFALGASESKTSSNLANAVGYAWWAGPQLPSKTEVAISEKAFCELIGVTNPELPTLARQLGHHGYNIAFIADSEDLEHISSVEMMQESSHDLYDASLFVNQLSLSIVEKFATTKNDSSIVKSQDLQVLKDLTFPSNIPAYQTIFEVDAEWEAISHASEWIRKQWDFDDKSKKIESVLVSHFAHPFLYHKENNSTEELSINMAQIPGFLDHRCGGVAYTYFHYHNDNPLEWTLKFYKNHQDTSKYYAVIAPYWLVKHDQDALKHQLYGKDFASTTKKANSYDQALHNFYKYAPSLWNLHFFIRVLWKCGIRNVVFLAQLFGTDNEKFKLPSENGVVLVSNYVDVSRWNSLTGPNDDRMGPRFVPITEPMDGNNALSEIAKRKKFGSITLPQVEVVQTPSQGIISPLTKKFHASLGLQTVVSGLVPSIEIAQHVGLKKAIIGVVDHQPLAPLALVKSFENVLQIIETSFAEFTK</sequence>
<gene>
    <name evidence="3" type="ORF">RFI_12458</name>
</gene>
<evidence type="ECO:0000313" key="4">
    <source>
        <dbReference type="Proteomes" id="UP000023152"/>
    </source>
</evidence>
<dbReference type="AlphaFoldDB" id="X6NFD9"/>
<dbReference type="SUPFAM" id="SSF53167">
    <property type="entry name" value="Purine and uridine phosphorylases"/>
    <property type="match status" value="1"/>
</dbReference>
<keyword evidence="1" id="KW-0175">Coiled coil</keyword>
<reference evidence="3 4" key="1">
    <citation type="journal article" date="2013" name="Curr. Biol.">
        <title>The Genome of the Foraminiferan Reticulomyxa filosa.</title>
        <authorList>
            <person name="Glockner G."/>
            <person name="Hulsmann N."/>
            <person name="Schleicher M."/>
            <person name="Noegel A.A."/>
            <person name="Eichinger L."/>
            <person name="Gallinger C."/>
            <person name="Pawlowski J."/>
            <person name="Sierra R."/>
            <person name="Euteneuer U."/>
            <person name="Pillet L."/>
            <person name="Moustafa A."/>
            <person name="Platzer M."/>
            <person name="Groth M."/>
            <person name="Szafranski K."/>
            <person name="Schliwa M."/>
        </authorList>
    </citation>
    <scope>NUCLEOTIDE SEQUENCE [LARGE SCALE GENOMIC DNA]</scope>
</reference>
<keyword evidence="2" id="KW-0812">Transmembrane</keyword>